<name>A0A6L2L7W2_TANCI</name>
<evidence type="ECO:0000313" key="2">
    <source>
        <dbReference type="EMBL" id="GEU57239.1"/>
    </source>
</evidence>
<feature type="compositionally biased region" description="Basic and acidic residues" evidence="1">
    <location>
        <begin position="330"/>
        <end position="347"/>
    </location>
</feature>
<sequence length="1117" mass="128028">MEIMIEQQVVLDEALVPSTKRLRIGRSNFRLPSDIQSKEPTLQVVYDVLRGCPFFKAFLVTADVLEIYIQELWATAYVHQHSIRLKMDSKKNIVDLEAFRDMLDISPRKKPSIPRRNKVNWHNVRDDMLFSTIKVVSRHQNTQQYGLILPIKLTTEDIRNTKAYKEYYACATREAAPKPKASARRKRSDSDTSITPPTATPTPITNVVAVLRLLLLLKENNQLEQKVHMTPQSTDEGTGSKPGVQDIPSDDSEEEISWNSSNDEDVNAQDKDINDDEGDQNDESDDGKEDDDDDQDDTERDDDDDDNDNKEEIAKIDEPEDTESGEGDVEETKSDEESAKEETREKEEESFDPISRTSKDSEDDDKGKEDQGLRGRGLQVSQDIEDSHVTLTLVYPDGQQESSSVSSFVTSMLNPISDAGVESIFTTASSSVAPLPTPIPTMTPSIIISITTASHPLIPPTPIPSVSNILGIVHQYMNQQMHEAVRVAVQIQTDRLYDSYQRENDEFLKTIDDNMKRIIKEQVKSQVKDQVLRILPRIKQSVNAQLESEVLTRSSHSSRTSYAVATDLTEMELKKILIDKMEGNKSIQRSDEQQNLYKALVDTYEADKTILETYGDTAILKRRCEDDDDQEGPFARSDRGSKRRREGREPESASTPSEPATRSASRSTTGTQSRQMLASESAFAKEPVQTTCQMDEPSHSPRKPPTPDRDWNKTLPAVQGSAQTWISKLVKQADSRSSFNKLLDTSIDFSNFIMNQLCVDTLTPELMAGPTYELMMGSCTSLTELEYHLEEVYKATTDQLDWVNLEGQQYPHNLLQPLPLIPNNRGRRVISFAHFINNDLEYLWGGVSSRKHTTFMTKTKAVDYGHIKWIEDLVPRTMCVNRESALDVYSKRRIIAVTDLKIVEWHNYKHLDWISIRRDDDKIYKFKEGDFKRLRLQYIKDMMLLLIQGKLSNLTVKEHFAFNVSLRMFTRSIVIQRRVEDLQLGVKSYQKRLNLTKPDTYRSDLKRREAYTAYSNPRGFVYQNKDKKNRLMRIDELYKFSDGMLNDVCNALDDRLKGIRMQYLPQTIWRKGDKDKAAAMIQAIDKMLKTRRIMRSLERFVGGRLYEGDFRMLQRTI</sequence>
<feature type="compositionally biased region" description="Low complexity" evidence="1">
    <location>
        <begin position="660"/>
        <end position="675"/>
    </location>
</feature>
<protein>
    <submittedName>
        <fullName evidence="2">Uncharacterized protein</fullName>
    </submittedName>
</protein>
<organism evidence="2">
    <name type="scientific">Tanacetum cinerariifolium</name>
    <name type="common">Dalmatian daisy</name>
    <name type="synonym">Chrysanthemum cinerariifolium</name>
    <dbReference type="NCBI Taxonomy" id="118510"/>
    <lineage>
        <taxon>Eukaryota</taxon>
        <taxon>Viridiplantae</taxon>
        <taxon>Streptophyta</taxon>
        <taxon>Embryophyta</taxon>
        <taxon>Tracheophyta</taxon>
        <taxon>Spermatophyta</taxon>
        <taxon>Magnoliopsida</taxon>
        <taxon>eudicotyledons</taxon>
        <taxon>Gunneridae</taxon>
        <taxon>Pentapetalae</taxon>
        <taxon>asterids</taxon>
        <taxon>campanulids</taxon>
        <taxon>Asterales</taxon>
        <taxon>Asteraceae</taxon>
        <taxon>Asteroideae</taxon>
        <taxon>Anthemideae</taxon>
        <taxon>Anthemidinae</taxon>
        <taxon>Tanacetum</taxon>
    </lineage>
</organism>
<dbReference type="EMBL" id="BKCJ010003796">
    <property type="protein sequence ID" value="GEU57239.1"/>
    <property type="molecule type" value="Genomic_DNA"/>
</dbReference>
<feature type="compositionally biased region" description="Low complexity" evidence="1">
    <location>
        <begin position="191"/>
        <end position="202"/>
    </location>
</feature>
<comment type="caution">
    <text evidence="2">The sequence shown here is derived from an EMBL/GenBank/DDBJ whole genome shotgun (WGS) entry which is preliminary data.</text>
</comment>
<feature type="compositionally biased region" description="Acidic residues" evidence="1">
    <location>
        <begin position="318"/>
        <end position="329"/>
    </location>
</feature>
<dbReference type="AlphaFoldDB" id="A0A6L2L7W2"/>
<reference evidence="2" key="1">
    <citation type="journal article" date="2019" name="Sci. Rep.">
        <title>Draft genome of Tanacetum cinerariifolium, the natural source of mosquito coil.</title>
        <authorList>
            <person name="Yamashiro T."/>
            <person name="Shiraishi A."/>
            <person name="Satake H."/>
            <person name="Nakayama K."/>
        </authorList>
    </citation>
    <scope>NUCLEOTIDE SEQUENCE</scope>
</reference>
<accession>A0A6L2L7W2</accession>
<evidence type="ECO:0000256" key="1">
    <source>
        <dbReference type="SAM" id="MobiDB-lite"/>
    </source>
</evidence>
<feature type="region of interest" description="Disordered" evidence="1">
    <location>
        <begin position="175"/>
        <end position="202"/>
    </location>
</feature>
<feature type="region of interest" description="Disordered" evidence="1">
    <location>
        <begin position="225"/>
        <end position="382"/>
    </location>
</feature>
<feature type="compositionally biased region" description="Basic and acidic residues" evidence="1">
    <location>
        <begin position="357"/>
        <end position="373"/>
    </location>
</feature>
<feature type="compositionally biased region" description="Basic and acidic residues" evidence="1">
    <location>
        <begin position="636"/>
        <end position="651"/>
    </location>
</feature>
<gene>
    <name evidence="2" type="ORF">Tci_029217</name>
</gene>
<feature type="compositionally biased region" description="Acidic residues" evidence="1">
    <location>
        <begin position="248"/>
        <end position="309"/>
    </location>
</feature>
<proteinExistence type="predicted"/>
<feature type="region of interest" description="Disordered" evidence="1">
    <location>
        <begin position="624"/>
        <end position="712"/>
    </location>
</feature>